<dbReference type="EMBL" id="UINC01127171">
    <property type="protein sequence ID" value="SVD06113.1"/>
    <property type="molecule type" value="Genomic_DNA"/>
</dbReference>
<feature type="non-terminal residue" evidence="3">
    <location>
        <position position="1"/>
    </location>
</feature>
<reference evidence="3" key="1">
    <citation type="submission" date="2018-05" db="EMBL/GenBank/DDBJ databases">
        <authorList>
            <person name="Lanie J.A."/>
            <person name="Ng W.-L."/>
            <person name="Kazmierczak K.M."/>
            <person name="Andrzejewski T.M."/>
            <person name="Davidsen T.M."/>
            <person name="Wayne K.J."/>
            <person name="Tettelin H."/>
            <person name="Glass J.I."/>
            <person name="Rusch D."/>
            <person name="Podicherti R."/>
            <person name="Tsui H.-C.T."/>
            <person name="Winkler M.E."/>
        </authorList>
    </citation>
    <scope>NUCLEOTIDE SEQUENCE</scope>
</reference>
<sequence length="128" mass="14434">NLMQVTTSSQFDQKLKENIRKIDNRSPSIWKRFFEMKPLGFKPVPAMGFALAIAMIISASFLLLNEDGLPDVDFEKLSTQSQHKILQEFKPSVITPRKNLPSMADSDTSGKPNPKNMDKRIKLVGGKQ</sequence>
<keyword evidence="2" id="KW-1133">Transmembrane helix</keyword>
<evidence type="ECO:0000313" key="3">
    <source>
        <dbReference type="EMBL" id="SVD06113.1"/>
    </source>
</evidence>
<evidence type="ECO:0000256" key="1">
    <source>
        <dbReference type="SAM" id="MobiDB-lite"/>
    </source>
</evidence>
<organism evidence="3">
    <name type="scientific">marine metagenome</name>
    <dbReference type="NCBI Taxonomy" id="408172"/>
    <lineage>
        <taxon>unclassified sequences</taxon>
        <taxon>metagenomes</taxon>
        <taxon>ecological metagenomes</taxon>
    </lineage>
</organism>
<proteinExistence type="predicted"/>
<dbReference type="AlphaFoldDB" id="A0A382S897"/>
<keyword evidence="2" id="KW-0472">Membrane</keyword>
<accession>A0A382S897</accession>
<name>A0A382S897_9ZZZZ</name>
<feature type="region of interest" description="Disordered" evidence="1">
    <location>
        <begin position="93"/>
        <end position="128"/>
    </location>
</feature>
<protein>
    <submittedName>
        <fullName evidence="3">Uncharacterized protein</fullName>
    </submittedName>
</protein>
<gene>
    <name evidence="3" type="ORF">METZ01_LOCUS358967</name>
</gene>
<feature type="transmembrane region" description="Helical" evidence="2">
    <location>
        <begin position="44"/>
        <end position="64"/>
    </location>
</feature>
<evidence type="ECO:0000256" key="2">
    <source>
        <dbReference type="SAM" id="Phobius"/>
    </source>
</evidence>
<keyword evidence="2" id="KW-0812">Transmembrane</keyword>